<protein>
    <submittedName>
        <fullName evidence="3">Type II toxin-antitoxin system RelE/ParE family toxin</fullName>
    </submittedName>
</protein>
<dbReference type="PANTHER" id="PTHR35601">
    <property type="entry name" value="TOXIN RELE"/>
    <property type="match status" value="1"/>
</dbReference>
<proteinExistence type="inferred from homology"/>
<evidence type="ECO:0000256" key="1">
    <source>
        <dbReference type="ARBA" id="ARBA00006226"/>
    </source>
</evidence>
<dbReference type="AlphaFoldDB" id="A0A3N0AWH5"/>
<evidence type="ECO:0000256" key="2">
    <source>
        <dbReference type="ARBA" id="ARBA00022649"/>
    </source>
</evidence>
<reference evidence="4" key="1">
    <citation type="submission" date="2018-05" db="EMBL/GenBank/DDBJ databases">
        <title>Genome Sequencing of selected type strains of the family Eggerthellaceae.</title>
        <authorList>
            <person name="Danylec N."/>
            <person name="Stoll D.A."/>
            <person name="Doetsch A."/>
            <person name="Huch M."/>
        </authorList>
    </citation>
    <scope>NUCLEOTIDE SEQUENCE [LARGE SCALE GENOMIC DNA]</scope>
    <source>
        <strain evidence="4">DSM 16106</strain>
    </source>
</reference>
<accession>A0A3N0AWH5</accession>
<gene>
    <name evidence="3" type="ORF">DMP08_11475</name>
</gene>
<evidence type="ECO:0000313" key="4">
    <source>
        <dbReference type="Proteomes" id="UP000278632"/>
    </source>
</evidence>
<dbReference type="Gene3D" id="3.30.2310.20">
    <property type="entry name" value="RelE-like"/>
    <property type="match status" value="1"/>
</dbReference>
<sequence length="89" mass="10254">MSWRMEYSPKAIKQLAKIDAGQRRIILAWIDKNLSGCEDSRARGKGLMANRSGQRRYRIGDCRILCEIRDGDMVILAIEVGRRRDACDR</sequence>
<dbReference type="InterPro" id="IPR035093">
    <property type="entry name" value="RelE/ParE_toxin_dom_sf"/>
</dbReference>
<name>A0A3N0AWH5_9ACTN</name>
<evidence type="ECO:0000313" key="3">
    <source>
        <dbReference type="EMBL" id="RNL38869.1"/>
    </source>
</evidence>
<keyword evidence="4" id="KW-1185">Reference proteome</keyword>
<comment type="caution">
    <text evidence="3">The sequence shown here is derived from an EMBL/GenBank/DDBJ whole genome shotgun (WGS) entry which is preliminary data.</text>
</comment>
<dbReference type="Pfam" id="PF05016">
    <property type="entry name" value="ParE_toxin"/>
    <property type="match status" value="1"/>
</dbReference>
<dbReference type="SUPFAM" id="SSF143011">
    <property type="entry name" value="RelE-like"/>
    <property type="match status" value="1"/>
</dbReference>
<organism evidence="3 4">
    <name type="scientific">Paraeggerthella hongkongensis</name>
    <dbReference type="NCBI Taxonomy" id="230658"/>
    <lineage>
        <taxon>Bacteria</taxon>
        <taxon>Bacillati</taxon>
        <taxon>Actinomycetota</taxon>
        <taxon>Coriobacteriia</taxon>
        <taxon>Eggerthellales</taxon>
        <taxon>Eggerthellaceae</taxon>
        <taxon>Paraeggerthella</taxon>
    </lineage>
</organism>
<comment type="similarity">
    <text evidence="1">Belongs to the RelE toxin family.</text>
</comment>
<dbReference type="EMBL" id="QICD01000035">
    <property type="protein sequence ID" value="RNL38869.1"/>
    <property type="molecule type" value="Genomic_DNA"/>
</dbReference>
<dbReference type="Proteomes" id="UP000278632">
    <property type="component" value="Unassembled WGS sequence"/>
</dbReference>
<dbReference type="InterPro" id="IPR007712">
    <property type="entry name" value="RelE/ParE_toxin"/>
</dbReference>
<keyword evidence="2" id="KW-1277">Toxin-antitoxin system</keyword>
<dbReference type="OrthoDB" id="5326046at2"/>
<dbReference type="PANTHER" id="PTHR35601:SF1">
    <property type="entry name" value="TOXIN RELE"/>
    <property type="match status" value="1"/>
</dbReference>